<organism evidence="2 3">
    <name type="scientific">Treponema pedis str. T A4</name>
    <dbReference type="NCBI Taxonomy" id="1291379"/>
    <lineage>
        <taxon>Bacteria</taxon>
        <taxon>Pseudomonadati</taxon>
        <taxon>Spirochaetota</taxon>
        <taxon>Spirochaetia</taxon>
        <taxon>Spirochaetales</taxon>
        <taxon>Treponemataceae</taxon>
        <taxon>Treponema</taxon>
    </lineage>
</organism>
<keyword evidence="1" id="KW-0732">Signal</keyword>
<dbReference type="EMBL" id="CP004120">
    <property type="protein sequence ID" value="AGT44764.1"/>
    <property type="molecule type" value="Genomic_DNA"/>
</dbReference>
<dbReference type="AlphaFoldDB" id="S6A910"/>
<keyword evidence="3" id="KW-1185">Reference proteome</keyword>
<protein>
    <recommendedName>
        <fullName evidence="4">Lipoprotein</fullName>
    </recommendedName>
</protein>
<dbReference type="PATRIC" id="fig|1291379.3.peg.2263"/>
<feature type="chain" id="PRO_5005711366" description="Lipoprotein" evidence="1">
    <location>
        <begin position="21"/>
        <end position="230"/>
    </location>
</feature>
<gene>
    <name evidence="2" type="ORF">TPE_2290</name>
</gene>
<evidence type="ECO:0008006" key="4">
    <source>
        <dbReference type="Google" id="ProtNLM"/>
    </source>
</evidence>
<dbReference type="GeneID" id="301090742"/>
<dbReference type="STRING" id="1291379.TPE_2290"/>
<dbReference type="HOGENOM" id="CLU_104224_0_0_12"/>
<evidence type="ECO:0000313" key="3">
    <source>
        <dbReference type="Proteomes" id="UP000015620"/>
    </source>
</evidence>
<name>S6A910_9SPIR</name>
<accession>S6A910</accession>
<feature type="signal peptide" evidence="1">
    <location>
        <begin position="1"/>
        <end position="20"/>
    </location>
</feature>
<sequence length="230" mass="26474">MKKFRISLGFIFLFSLLCFADSYSGSSKDTAVIVRSPVWVFLETEPGSFDGKTKDAELPPKEALKELSGHILGGMTYGWKFSYTPYDKKRGVKEFFEIVPIAQIEKNDKNIVITDVKIKYPFCYCWVEYKISEAQAVRMKFWKSISHKTVKGRGTGERSDELKGVYNAYTEAVKNAVREYARKVIKNKPKELIGELLIKENPRLYVESGLFKAELELYLNIEKIVPYTVF</sequence>
<evidence type="ECO:0000256" key="1">
    <source>
        <dbReference type="SAM" id="SignalP"/>
    </source>
</evidence>
<dbReference type="KEGG" id="tped:TPE_2290"/>
<dbReference type="Proteomes" id="UP000015620">
    <property type="component" value="Chromosome"/>
</dbReference>
<evidence type="ECO:0000313" key="2">
    <source>
        <dbReference type="EMBL" id="AGT44764.1"/>
    </source>
</evidence>
<proteinExistence type="predicted"/>
<dbReference type="RefSeq" id="WP_020966060.1">
    <property type="nucleotide sequence ID" value="NC_022097.1"/>
</dbReference>
<reference evidence="2 3" key="1">
    <citation type="journal article" date="2013" name="PLoS ONE">
        <title>Genome-Wide Relatedness of Treponema pedis, from Gingiva and Necrotic Skin Lesions of Pigs, with the Human Oral Pathogen Treponema denticola.</title>
        <authorList>
            <person name="Svartstrom O."/>
            <person name="Mushtaq M."/>
            <person name="Pringle M."/>
            <person name="Segerman B."/>
        </authorList>
    </citation>
    <scope>NUCLEOTIDE SEQUENCE [LARGE SCALE GENOMIC DNA]</scope>
    <source>
        <strain evidence="2">T A4</strain>
    </source>
</reference>